<dbReference type="InterPro" id="IPR001509">
    <property type="entry name" value="Epimerase_deHydtase"/>
</dbReference>
<dbReference type="PANTHER" id="PTHR43725">
    <property type="entry name" value="UDP-GLUCOSE 4-EPIMERASE"/>
    <property type="match status" value="1"/>
</dbReference>
<comment type="similarity">
    <text evidence="2">Belongs to the NAD(P)-dependent epimerase/dehydratase family.</text>
</comment>
<protein>
    <recommendedName>
        <fullName evidence="3">UDP-glucose 4-epimerase</fullName>
    </recommendedName>
    <alternativeName>
        <fullName evidence="5">Galactowaldenase</fullName>
    </alternativeName>
    <alternativeName>
        <fullName evidence="4">UDP-galactose 4-epimerase</fullName>
    </alternativeName>
</protein>
<dbReference type="InterPro" id="IPR036291">
    <property type="entry name" value="NAD(P)-bd_dom_sf"/>
</dbReference>
<dbReference type="Proteomes" id="UP000547674">
    <property type="component" value="Unassembled WGS sequence"/>
</dbReference>
<dbReference type="PANTHER" id="PTHR43725:SF53">
    <property type="entry name" value="UDP-ARABINOSE 4-EPIMERASE 1"/>
    <property type="match status" value="1"/>
</dbReference>
<evidence type="ECO:0000256" key="1">
    <source>
        <dbReference type="ARBA" id="ARBA00004947"/>
    </source>
</evidence>
<reference evidence="7 8" key="1">
    <citation type="submission" date="2020-03" db="EMBL/GenBank/DDBJ databases">
        <title>Metabolic flexibility allows generalist bacteria to become dominant in a frequently disturbed ecosystem.</title>
        <authorList>
            <person name="Chen Y.-J."/>
            <person name="Leung P.M."/>
            <person name="Bay S.K."/>
            <person name="Hugenholtz P."/>
            <person name="Kessler A.J."/>
            <person name="Shelley G."/>
            <person name="Waite D.W."/>
            <person name="Cook P.L."/>
            <person name="Greening C."/>
        </authorList>
    </citation>
    <scope>NUCLEOTIDE SEQUENCE [LARGE SCALE GENOMIC DNA]</scope>
    <source>
        <strain evidence="7">SS_bin_28</strain>
    </source>
</reference>
<dbReference type="AlphaFoldDB" id="A0A7Y2E5C4"/>
<feature type="domain" description="NAD-dependent epimerase/dehydratase" evidence="6">
    <location>
        <begin position="5"/>
        <end position="134"/>
    </location>
</feature>
<evidence type="ECO:0000256" key="3">
    <source>
        <dbReference type="ARBA" id="ARBA00018569"/>
    </source>
</evidence>
<name>A0A7Y2E5C4_UNCEI</name>
<evidence type="ECO:0000313" key="7">
    <source>
        <dbReference type="EMBL" id="NNF05519.1"/>
    </source>
</evidence>
<dbReference type="EMBL" id="JABDJR010000067">
    <property type="protein sequence ID" value="NNF05519.1"/>
    <property type="molecule type" value="Genomic_DNA"/>
</dbReference>
<gene>
    <name evidence="7" type="ORF">HKN21_02045</name>
</gene>
<dbReference type="SUPFAM" id="SSF51735">
    <property type="entry name" value="NAD(P)-binding Rossmann-fold domains"/>
    <property type="match status" value="1"/>
</dbReference>
<dbReference type="Gene3D" id="3.40.50.720">
    <property type="entry name" value="NAD(P)-binding Rossmann-like Domain"/>
    <property type="match status" value="1"/>
</dbReference>
<dbReference type="Pfam" id="PF01370">
    <property type="entry name" value="Epimerase"/>
    <property type="match status" value="1"/>
</dbReference>
<feature type="non-terminal residue" evidence="7">
    <location>
        <position position="136"/>
    </location>
</feature>
<comment type="pathway">
    <text evidence="1">Carbohydrate metabolism; galactose metabolism.</text>
</comment>
<evidence type="ECO:0000259" key="6">
    <source>
        <dbReference type="Pfam" id="PF01370"/>
    </source>
</evidence>
<proteinExistence type="inferred from homology"/>
<evidence type="ECO:0000256" key="4">
    <source>
        <dbReference type="ARBA" id="ARBA00031367"/>
    </source>
</evidence>
<evidence type="ECO:0000256" key="2">
    <source>
        <dbReference type="ARBA" id="ARBA00007637"/>
    </source>
</evidence>
<evidence type="ECO:0000256" key="5">
    <source>
        <dbReference type="ARBA" id="ARBA00033067"/>
    </source>
</evidence>
<comment type="caution">
    <text evidence="7">The sequence shown here is derived from an EMBL/GenBank/DDBJ whole genome shotgun (WGS) entry which is preliminary data.</text>
</comment>
<sequence>MATYLVTGGAGFIGSHISERLLSDGHEVRILDDFSTGRDSNIDAIRGVGENRLTVIRGDITDAGTVNEAVNGVDGVFHEAALGSVPRSVADPGPTHDVNTTGTLNILVACRDLGVQRVLFAGSSSVFGALAELPKR</sequence>
<evidence type="ECO:0000313" key="8">
    <source>
        <dbReference type="Proteomes" id="UP000547674"/>
    </source>
</evidence>
<organism evidence="7 8">
    <name type="scientific">Eiseniibacteriota bacterium</name>
    <dbReference type="NCBI Taxonomy" id="2212470"/>
    <lineage>
        <taxon>Bacteria</taxon>
        <taxon>Candidatus Eiseniibacteriota</taxon>
    </lineage>
</organism>
<accession>A0A7Y2E5C4</accession>